<dbReference type="GO" id="GO:0006813">
    <property type="term" value="P:potassium ion transport"/>
    <property type="evidence" value="ECO:0007669"/>
    <property type="project" value="UniProtKB-UniRule"/>
</dbReference>
<keyword evidence="3 9" id="KW-0812">Transmembrane</keyword>
<keyword evidence="9" id="KW-0050">Antiport</keyword>
<keyword evidence="4 9" id="KW-0375">Hydrogen ion transport</keyword>
<comment type="catalytic activity">
    <reaction evidence="9">
        <text>K(+)(in) + H(+)(out) = K(+)(out) + H(+)(in)</text>
        <dbReference type="Rhea" id="RHEA:29467"/>
        <dbReference type="ChEBI" id="CHEBI:15378"/>
        <dbReference type="ChEBI" id="CHEBI:29103"/>
    </reaction>
</comment>
<keyword evidence="9" id="KW-1001">Plastid inner membrane</keyword>
<keyword evidence="10" id="KW-0150">Chloroplast</keyword>
<organism evidence="10">
    <name type="scientific">Corallina officinalis</name>
    <name type="common">Coral seaweed</name>
    <dbReference type="NCBI Taxonomy" id="35170"/>
    <lineage>
        <taxon>Eukaryota</taxon>
        <taxon>Rhodophyta</taxon>
        <taxon>Florideophyceae</taxon>
        <taxon>Corallinophycidae</taxon>
        <taxon>Corallinales</taxon>
        <taxon>Corallinaceae</taxon>
        <taxon>Corallinoideae</taxon>
        <taxon>Corallina</taxon>
    </lineage>
</organism>
<gene>
    <name evidence="9 10" type="primary">cemA</name>
</gene>
<evidence type="ECO:0000256" key="1">
    <source>
        <dbReference type="ARBA" id="ARBA00004141"/>
    </source>
</evidence>
<dbReference type="GO" id="GO:0009706">
    <property type="term" value="C:chloroplast inner membrane"/>
    <property type="evidence" value="ECO:0007669"/>
    <property type="project" value="UniProtKB-SubCell"/>
</dbReference>
<keyword evidence="5 9" id="KW-1133">Transmembrane helix</keyword>
<evidence type="ECO:0000256" key="3">
    <source>
        <dbReference type="ARBA" id="ARBA00022692"/>
    </source>
</evidence>
<reference evidence="10" key="1">
    <citation type="submission" date="2020-03" db="EMBL/GenBank/DDBJ databases">
        <title>Mitochondrial and Plastid genome variability of Corallina officinalis (Corallinales, Rhodophyta).</title>
        <authorList>
            <person name="Yesson C."/>
            <person name="Bian X."/>
            <person name="Williamson C."/>
            <person name="Briscoe A.G."/>
            <person name="Brodie J."/>
        </authorList>
    </citation>
    <scope>NUCLEOTIDE SEQUENCE</scope>
</reference>
<feature type="transmembrane region" description="Helical" evidence="9">
    <location>
        <begin position="246"/>
        <end position="266"/>
    </location>
</feature>
<dbReference type="InterPro" id="IPR004282">
    <property type="entry name" value="CemA"/>
</dbReference>
<evidence type="ECO:0000256" key="7">
    <source>
        <dbReference type="ARBA" id="ARBA00023136"/>
    </source>
</evidence>
<dbReference type="HAMAP" id="MF_01308">
    <property type="entry name" value="CemA_PxcA"/>
    <property type="match status" value="1"/>
</dbReference>
<keyword evidence="9" id="KW-0630">Potassium</keyword>
<evidence type="ECO:0000256" key="2">
    <source>
        <dbReference type="ARBA" id="ARBA00022448"/>
    </source>
</evidence>
<proteinExistence type="inferred from homology"/>
<keyword evidence="9" id="KW-0633">Potassium transport</keyword>
<dbReference type="GO" id="GO:0015297">
    <property type="term" value="F:antiporter activity"/>
    <property type="evidence" value="ECO:0007669"/>
    <property type="project" value="UniProtKB-KW"/>
</dbReference>
<dbReference type="PANTHER" id="PTHR33650">
    <property type="entry name" value="CHLOROPLAST ENVELOPE MEMBRANE PROTEIN-RELATED"/>
    <property type="match status" value="1"/>
</dbReference>
<dbReference type="Pfam" id="PF03040">
    <property type="entry name" value="CemA"/>
    <property type="match status" value="1"/>
</dbReference>
<protein>
    <recommendedName>
        <fullName evidence="9">Potassium/proton antiporter CemA</fullName>
    </recommendedName>
    <alternativeName>
        <fullName evidence="9">Chloroplast envelope membrane protein A</fullName>
        <shortName evidence="9">CemA</shortName>
    </alternativeName>
</protein>
<dbReference type="PANTHER" id="PTHR33650:SF2">
    <property type="entry name" value="CHLOROPLAST ENVELOPE MEMBRANE PROTEIN"/>
    <property type="match status" value="1"/>
</dbReference>
<evidence type="ECO:0000313" key="10">
    <source>
        <dbReference type="EMBL" id="QJF58678.1"/>
    </source>
</evidence>
<name>A0A6M3WAR9_COROI</name>
<evidence type="ECO:0000256" key="4">
    <source>
        <dbReference type="ARBA" id="ARBA00022781"/>
    </source>
</evidence>
<evidence type="ECO:0000256" key="8">
    <source>
        <dbReference type="ARBA" id="ARBA00043980"/>
    </source>
</evidence>
<dbReference type="EMBL" id="MT211886">
    <property type="protein sequence ID" value="QJF58678.1"/>
    <property type="molecule type" value="Genomic_DNA"/>
</dbReference>
<accession>A0A6M3WAR9</accession>
<keyword evidence="7 9" id="KW-0472">Membrane</keyword>
<dbReference type="AlphaFoldDB" id="A0A6M3WAR9"/>
<evidence type="ECO:0000256" key="6">
    <source>
        <dbReference type="ARBA" id="ARBA00023065"/>
    </source>
</evidence>
<feature type="transmembrane region" description="Helical" evidence="9">
    <location>
        <begin position="205"/>
        <end position="226"/>
    </location>
</feature>
<dbReference type="EMBL" id="MT211884">
    <property type="protein sequence ID" value="QJF58280.1"/>
    <property type="molecule type" value="Genomic_DNA"/>
</dbReference>
<dbReference type="EMBL" id="MT211887">
    <property type="protein sequence ID" value="QJF58877.1"/>
    <property type="molecule type" value="Genomic_DNA"/>
</dbReference>
<keyword evidence="2 9" id="KW-0813">Transport</keyword>
<dbReference type="GO" id="GO:0015078">
    <property type="term" value="F:proton transmembrane transporter activity"/>
    <property type="evidence" value="ECO:0007669"/>
    <property type="project" value="UniProtKB-UniRule"/>
</dbReference>
<keyword evidence="10" id="KW-0934">Plastid</keyword>
<comment type="similarity">
    <text evidence="8 9">Belongs to the CemA family.</text>
</comment>
<comment type="subcellular location">
    <subcellularLocation>
        <location evidence="1">Membrane</location>
        <topology evidence="1">Multi-pass membrane protein</topology>
    </subcellularLocation>
    <subcellularLocation>
        <location evidence="9">Plastid</location>
        <location evidence="9">Chloroplast inner membrane</location>
        <topology evidence="9">Multi-pass membrane protein</topology>
    </subcellularLocation>
</comment>
<keyword evidence="6 9" id="KW-0406">Ion transport</keyword>
<evidence type="ECO:0000256" key="5">
    <source>
        <dbReference type="ARBA" id="ARBA00022989"/>
    </source>
</evidence>
<sequence>MHYIIYINMKNWNLNKIGKSPLDKVGLIPRSINKIFEKFKKELDPNAEIEALEEFKISKYHTVASMKYILILIVAPIVVNQVTKSFFLGPIVDHVWNIEEPNVFLNESQEERAFAELQRFEEKLHFEILIGKIPEASYQMMNQQITHKALELAQEYSNESVNAIKNIISDIVSIITFLVIISTTKRQVSILKSFINQVIYGLSDTAKAFLIILFTDIFVGFHSPHGWEVIIEVMLRHLGLPESRDFIFIFISTFPVVLDTIFKYWIFRYLNKISPSAVATYHSMNE</sequence>
<geneLocation type="chloroplast" evidence="10"/>
<comment type="function">
    <text evidence="9">Contributes to K(+)/H(+) antiport activity by supporting proton efflux to control proton extrusion and homeostasis in chloroplasts in a light-dependent manner to modulate photosynthesis. Prevents excessive induction of non-photochemical quenching (NPQ) under continuous-light conditions. Indirectly promotes efficient inorganic carbon uptake into chloroplasts.</text>
</comment>
<dbReference type="EMBL" id="MT211885">
    <property type="protein sequence ID" value="QJF58479.1"/>
    <property type="molecule type" value="Genomic_DNA"/>
</dbReference>
<evidence type="ECO:0000256" key="9">
    <source>
        <dbReference type="HAMAP-Rule" id="MF_01308"/>
    </source>
</evidence>